<dbReference type="RefSeq" id="WP_191908317.1">
    <property type="nucleotide sequence ID" value="NZ_CP042906.1"/>
</dbReference>
<feature type="compositionally biased region" description="Gly residues" evidence="2">
    <location>
        <begin position="365"/>
        <end position="382"/>
    </location>
</feature>
<dbReference type="AlphaFoldDB" id="A0A5J6MTH1"/>
<gene>
    <name evidence="6" type="ORF">FRZ44_53300</name>
</gene>
<feature type="domain" description="Multidrug resistance protein MdtA-like barrel-sandwich hybrid" evidence="3">
    <location>
        <begin position="71"/>
        <end position="191"/>
    </location>
</feature>
<evidence type="ECO:0000259" key="3">
    <source>
        <dbReference type="Pfam" id="PF25917"/>
    </source>
</evidence>
<dbReference type="FunFam" id="2.40.30.170:FF:000010">
    <property type="entry name" value="Efflux RND transporter periplasmic adaptor subunit"/>
    <property type="match status" value="1"/>
</dbReference>
<organism evidence="6 7">
    <name type="scientific">Hypericibacter terrae</name>
    <dbReference type="NCBI Taxonomy" id="2602015"/>
    <lineage>
        <taxon>Bacteria</taxon>
        <taxon>Pseudomonadati</taxon>
        <taxon>Pseudomonadota</taxon>
        <taxon>Alphaproteobacteria</taxon>
        <taxon>Rhodospirillales</taxon>
        <taxon>Dongiaceae</taxon>
        <taxon>Hypericibacter</taxon>
    </lineage>
</organism>
<dbReference type="Gene3D" id="2.40.50.100">
    <property type="match status" value="1"/>
</dbReference>
<dbReference type="InterPro" id="IPR006143">
    <property type="entry name" value="RND_pump_MFP"/>
</dbReference>
<dbReference type="EMBL" id="CP042906">
    <property type="protein sequence ID" value="QEX20015.1"/>
    <property type="molecule type" value="Genomic_DNA"/>
</dbReference>
<comment type="similarity">
    <text evidence="1">Belongs to the membrane fusion protein (MFP) (TC 8.A.1) family.</text>
</comment>
<reference evidence="6 7" key="1">
    <citation type="submission" date="2019-08" db="EMBL/GenBank/DDBJ databases">
        <title>Hyperibacter terrae gen. nov., sp. nov. and Hyperibacter viscosus sp. nov., two new members in the family Rhodospirillaceae isolated from the rhizosphere of Hypericum perforatum.</title>
        <authorList>
            <person name="Noviana Z."/>
        </authorList>
    </citation>
    <scope>NUCLEOTIDE SEQUENCE [LARGE SCALE GENOMIC DNA]</scope>
    <source>
        <strain evidence="6 7">R5913</strain>
    </source>
</reference>
<feature type="region of interest" description="Disordered" evidence="2">
    <location>
        <begin position="356"/>
        <end position="382"/>
    </location>
</feature>
<feature type="domain" description="CusB-like beta-barrel" evidence="4">
    <location>
        <begin position="204"/>
        <end position="276"/>
    </location>
</feature>
<dbReference type="InterPro" id="IPR058625">
    <property type="entry name" value="MdtA-like_BSH"/>
</dbReference>
<dbReference type="Gene3D" id="2.40.420.20">
    <property type="match status" value="1"/>
</dbReference>
<feature type="domain" description="YknX-like C-terminal permuted SH3-like" evidence="5">
    <location>
        <begin position="284"/>
        <end position="349"/>
    </location>
</feature>
<evidence type="ECO:0000313" key="6">
    <source>
        <dbReference type="EMBL" id="QEX20015.1"/>
    </source>
</evidence>
<dbReference type="Pfam" id="PF25954">
    <property type="entry name" value="Beta-barrel_RND_2"/>
    <property type="match status" value="1"/>
</dbReference>
<dbReference type="GO" id="GO:0015562">
    <property type="term" value="F:efflux transmembrane transporter activity"/>
    <property type="evidence" value="ECO:0007669"/>
    <property type="project" value="TreeGrafter"/>
</dbReference>
<evidence type="ECO:0000313" key="7">
    <source>
        <dbReference type="Proteomes" id="UP000326202"/>
    </source>
</evidence>
<dbReference type="NCBIfam" id="TIGR01730">
    <property type="entry name" value="RND_mfp"/>
    <property type="match status" value="1"/>
</dbReference>
<dbReference type="InterPro" id="IPR058792">
    <property type="entry name" value="Beta-barrel_RND_2"/>
</dbReference>
<evidence type="ECO:0000259" key="5">
    <source>
        <dbReference type="Pfam" id="PF25989"/>
    </source>
</evidence>
<dbReference type="Proteomes" id="UP000326202">
    <property type="component" value="Chromosome"/>
</dbReference>
<dbReference type="GO" id="GO:1990281">
    <property type="term" value="C:efflux pump complex"/>
    <property type="evidence" value="ECO:0007669"/>
    <property type="project" value="TreeGrafter"/>
</dbReference>
<proteinExistence type="inferred from homology"/>
<dbReference type="Gene3D" id="1.10.287.470">
    <property type="entry name" value="Helix hairpin bin"/>
    <property type="match status" value="1"/>
</dbReference>
<accession>A0A5J6MTH1</accession>
<evidence type="ECO:0000256" key="2">
    <source>
        <dbReference type="SAM" id="MobiDB-lite"/>
    </source>
</evidence>
<dbReference type="Pfam" id="PF25989">
    <property type="entry name" value="YknX_C"/>
    <property type="match status" value="1"/>
</dbReference>
<keyword evidence="7" id="KW-1185">Reference proteome</keyword>
<protein>
    <submittedName>
        <fullName evidence="6">MexH family multidrug efflux RND transporter periplasmic adaptor subunit</fullName>
    </submittedName>
</protein>
<dbReference type="InterPro" id="IPR058637">
    <property type="entry name" value="YknX-like_C"/>
</dbReference>
<dbReference type="Pfam" id="PF25917">
    <property type="entry name" value="BSH_RND"/>
    <property type="match status" value="1"/>
</dbReference>
<dbReference type="Gene3D" id="2.40.30.170">
    <property type="match status" value="1"/>
</dbReference>
<name>A0A5J6MTH1_9PROT</name>
<dbReference type="KEGG" id="htq:FRZ44_53300"/>
<dbReference type="PANTHER" id="PTHR30469">
    <property type="entry name" value="MULTIDRUG RESISTANCE PROTEIN MDTA"/>
    <property type="match status" value="1"/>
</dbReference>
<dbReference type="SUPFAM" id="SSF111369">
    <property type="entry name" value="HlyD-like secretion proteins"/>
    <property type="match status" value="1"/>
</dbReference>
<sequence>MRRIVLVVILLVAVAAAGGYWWKTRQAAKEAAATAAAPAGGFSVPVEASPVETGSIDLVIPAVGTLRSNESIQVAPEIPGRLAEILVQEGQKIEEGTVIARLDQSVYRAELQQAQSGLELAKADVERYKKMRAGEVASEQAMQRANAALSDNLARISLAEANMAKTELRAPFDGVLGLRRVSLGDYLDAGDVIINLEQVDPLKVDFRVPEIYYTTVKLGQTIKLEIDALPGETFEGTIYAMDPLIDAGGRSIVLRAHVPNSLDKLRPGLFARVSLVYDTHPNALLVPESAIVPFGSQKFVFRVVDGKAAQTQIKVGEYVNGKVEVLEGLQAGELVVTAGQLKIADGMGVAPIPNAAAPAEPAAGGDSGGSSGGDAGTASGGG</sequence>
<evidence type="ECO:0000256" key="1">
    <source>
        <dbReference type="ARBA" id="ARBA00009477"/>
    </source>
</evidence>
<evidence type="ECO:0000259" key="4">
    <source>
        <dbReference type="Pfam" id="PF25954"/>
    </source>
</evidence>